<gene>
    <name evidence="1" type="ORF">SY85_07965</name>
</gene>
<accession>A0A172TTM0</accession>
<dbReference type="EMBL" id="CP011390">
    <property type="protein sequence ID" value="ANE50439.1"/>
    <property type="molecule type" value="Genomic_DNA"/>
</dbReference>
<dbReference type="STRING" id="1492898.SY85_07965"/>
<dbReference type="AlphaFoldDB" id="A0A172TTM0"/>
<protein>
    <recommendedName>
        <fullName evidence="3">Co-chaperone DjlA N-terminal domain-containing protein</fullName>
    </recommendedName>
</protein>
<evidence type="ECO:0000313" key="1">
    <source>
        <dbReference type="EMBL" id="ANE50439.1"/>
    </source>
</evidence>
<dbReference type="RefSeq" id="WP_066403293.1">
    <property type="nucleotide sequence ID" value="NZ_CP011390.1"/>
</dbReference>
<reference evidence="2" key="1">
    <citation type="submission" date="2015-01" db="EMBL/GenBank/DDBJ databases">
        <title>Flavisolibacter sp./LCS9/ whole genome sequencing.</title>
        <authorList>
            <person name="Kim M.K."/>
            <person name="Srinivasan S."/>
            <person name="Lee J.-J."/>
        </authorList>
    </citation>
    <scope>NUCLEOTIDE SEQUENCE [LARGE SCALE GENOMIC DNA]</scope>
    <source>
        <strain evidence="2">LCS9</strain>
    </source>
</reference>
<dbReference type="Proteomes" id="UP000077177">
    <property type="component" value="Chromosome"/>
</dbReference>
<keyword evidence="2" id="KW-1185">Reference proteome</keyword>
<dbReference type="InterPro" id="IPR029024">
    <property type="entry name" value="TerB-like"/>
</dbReference>
<organism evidence="1 2">
    <name type="scientific">Flavisolibacter tropicus</name>
    <dbReference type="NCBI Taxonomy" id="1492898"/>
    <lineage>
        <taxon>Bacteria</taxon>
        <taxon>Pseudomonadati</taxon>
        <taxon>Bacteroidota</taxon>
        <taxon>Chitinophagia</taxon>
        <taxon>Chitinophagales</taxon>
        <taxon>Chitinophagaceae</taxon>
        <taxon>Flavisolibacter</taxon>
    </lineage>
</organism>
<proteinExistence type="predicted"/>
<dbReference type="SUPFAM" id="SSF158682">
    <property type="entry name" value="TerB-like"/>
    <property type="match status" value="1"/>
</dbReference>
<dbReference type="OrthoDB" id="893626at2"/>
<sequence>MRSFYNQATPTLTPIAPFSYVPSNEHAAWFAIAYTIACINGDISEEARKTFCKLITSKSFFSGHQTLDYFFELKKISDLLPPKEIIRAAARLINPENAPTLFCIIVEILLTKGYLTRKEENLLDYLSLRLALDDNLTDKITEVLLIKNKGNWIS</sequence>
<evidence type="ECO:0008006" key="3">
    <source>
        <dbReference type="Google" id="ProtNLM"/>
    </source>
</evidence>
<reference evidence="1 2" key="2">
    <citation type="journal article" date="2016" name="Int. J. Syst. Evol. Microbiol.">
        <title>Flavisolibacter tropicus sp. nov., isolated from tropical soil.</title>
        <authorList>
            <person name="Lee J.J."/>
            <person name="Kang M.S."/>
            <person name="Kim G.S."/>
            <person name="Lee C.S."/>
            <person name="Lim S."/>
            <person name="Lee J."/>
            <person name="Roh S.H."/>
            <person name="Kang H."/>
            <person name="Ha J.M."/>
            <person name="Bae S."/>
            <person name="Jung H.Y."/>
            <person name="Kim M.K."/>
        </authorList>
    </citation>
    <scope>NUCLEOTIDE SEQUENCE [LARGE SCALE GENOMIC DNA]</scope>
    <source>
        <strain evidence="1 2">LCS9</strain>
    </source>
</reference>
<name>A0A172TTM0_9BACT</name>
<dbReference type="KEGG" id="fla:SY85_07965"/>
<evidence type="ECO:0000313" key="2">
    <source>
        <dbReference type="Proteomes" id="UP000077177"/>
    </source>
</evidence>